<organism evidence="5 6">
    <name type="scientific">Microlunatus antarcticus</name>
    <dbReference type="NCBI Taxonomy" id="53388"/>
    <lineage>
        <taxon>Bacteria</taxon>
        <taxon>Bacillati</taxon>
        <taxon>Actinomycetota</taxon>
        <taxon>Actinomycetes</taxon>
        <taxon>Propionibacteriales</taxon>
        <taxon>Propionibacteriaceae</taxon>
        <taxon>Microlunatus</taxon>
    </lineage>
</organism>
<accession>A0A7W5P7M7</accession>
<evidence type="ECO:0000256" key="3">
    <source>
        <dbReference type="SAM" id="Phobius"/>
    </source>
</evidence>
<sequence length="254" mass="26004">MADPTTQNPPGRRQQPAHAAHGELLTHHAPPRARPRRALVVRRWYQRKRVLLPLAALATAGVIIGIGGAGSGTPAPAAGAPATSTAAGSTAIVEPAAVPAAVPTKKATTATTATKKKAVAKAAEMGDSVKAGDWQLKVTDFDCGESEVGDDDRTKEAEGEFCLLEISAKNNGDSEGTISGDGQKLSDDDGKTYRSDLEAALYDDPDSNLLADGVDPGDTAKGTIVFDVPKKATITGVTLTGGGGSDGKVKVSLR</sequence>
<comment type="caution">
    <text evidence="5">The sequence shown here is derived from an EMBL/GenBank/DDBJ whole genome shotgun (WGS) entry which is preliminary data.</text>
</comment>
<dbReference type="InterPro" id="IPR029051">
    <property type="entry name" value="DUF4352"/>
</dbReference>
<keyword evidence="3" id="KW-0472">Membrane</keyword>
<keyword evidence="1" id="KW-0732">Signal</keyword>
<keyword evidence="6" id="KW-1185">Reference proteome</keyword>
<proteinExistence type="predicted"/>
<dbReference type="Pfam" id="PF11611">
    <property type="entry name" value="DUF4352"/>
    <property type="match status" value="1"/>
</dbReference>
<name>A0A7W5P7M7_9ACTN</name>
<dbReference type="RefSeq" id="WP_183339121.1">
    <property type="nucleotide sequence ID" value="NZ_JACHZG010000001.1"/>
</dbReference>
<keyword evidence="3" id="KW-0812">Transmembrane</keyword>
<evidence type="ECO:0000259" key="4">
    <source>
        <dbReference type="Pfam" id="PF11611"/>
    </source>
</evidence>
<evidence type="ECO:0000313" key="5">
    <source>
        <dbReference type="EMBL" id="MBB3327725.1"/>
    </source>
</evidence>
<dbReference type="Proteomes" id="UP000565572">
    <property type="component" value="Unassembled WGS sequence"/>
</dbReference>
<keyword evidence="3" id="KW-1133">Transmembrane helix</keyword>
<feature type="region of interest" description="Disordered" evidence="2">
    <location>
        <begin position="1"/>
        <end position="34"/>
    </location>
</feature>
<reference evidence="5 6" key="1">
    <citation type="submission" date="2020-08" db="EMBL/GenBank/DDBJ databases">
        <title>Sequencing the genomes of 1000 actinobacteria strains.</title>
        <authorList>
            <person name="Klenk H.-P."/>
        </authorList>
    </citation>
    <scope>NUCLEOTIDE SEQUENCE [LARGE SCALE GENOMIC DNA]</scope>
    <source>
        <strain evidence="5 6">DSM 11053</strain>
    </source>
</reference>
<dbReference type="EMBL" id="JACHZG010000001">
    <property type="protein sequence ID" value="MBB3327725.1"/>
    <property type="molecule type" value="Genomic_DNA"/>
</dbReference>
<dbReference type="InterPro" id="IPR029050">
    <property type="entry name" value="Immunoprotect_excell_Ig-like"/>
</dbReference>
<evidence type="ECO:0000256" key="2">
    <source>
        <dbReference type="SAM" id="MobiDB-lite"/>
    </source>
</evidence>
<evidence type="ECO:0000313" key="6">
    <source>
        <dbReference type="Proteomes" id="UP000565572"/>
    </source>
</evidence>
<feature type="domain" description="DUF4352" evidence="4">
    <location>
        <begin position="124"/>
        <end position="233"/>
    </location>
</feature>
<gene>
    <name evidence="5" type="ORF">FHX39_002669</name>
</gene>
<protein>
    <recommendedName>
        <fullName evidence="4">DUF4352 domain-containing protein</fullName>
    </recommendedName>
</protein>
<evidence type="ECO:0000256" key="1">
    <source>
        <dbReference type="ARBA" id="ARBA00022729"/>
    </source>
</evidence>
<dbReference type="Gene3D" id="2.60.40.1240">
    <property type="match status" value="1"/>
</dbReference>
<feature type="transmembrane region" description="Helical" evidence="3">
    <location>
        <begin position="50"/>
        <end position="70"/>
    </location>
</feature>
<dbReference type="AlphaFoldDB" id="A0A7W5P7M7"/>